<evidence type="ECO:0000256" key="1">
    <source>
        <dbReference type="ARBA" id="ARBA00001971"/>
    </source>
</evidence>
<keyword evidence="16" id="KW-1185">Reference proteome</keyword>
<keyword evidence="7 14" id="KW-0479">Metal-binding</keyword>
<evidence type="ECO:0000256" key="5">
    <source>
        <dbReference type="ARBA" id="ARBA00010617"/>
    </source>
</evidence>
<reference evidence="17" key="1">
    <citation type="submission" date="2025-08" db="UniProtKB">
        <authorList>
            <consortium name="RefSeq"/>
        </authorList>
    </citation>
    <scope>IDENTIFICATION</scope>
</reference>
<dbReference type="PRINTS" id="PR00385">
    <property type="entry name" value="P450"/>
</dbReference>
<dbReference type="RefSeq" id="NP_001352264.1">
    <property type="nucleotide sequence ID" value="NM_001365335.1"/>
</dbReference>
<evidence type="ECO:0000256" key="12">
    <source>
        <dbReference type="ARBA" id="ARBA00023033"/>
    </source>
</evidence>
<evidence type="ECO:0000256" key="7">
    <source>
        <dbReference type="ARBA" id="ARBA00022723"/>
    </source>
</evidence>
<comment type="cofactor">
    <cofactor evidence="1 14">
        <name>heme</name>
        <dbReference type="ChEBI" id="CHEBI:30413"/>
    </cofactor>
</comment>
<keyword evidence="12 15" id="KW-0503">Monooxygenase</keyword>
<evidence type="ECO:0000256" key="14">
    <source>
        <dbReference type="PIRSR" id="PIRSR602401-1"/>
    </source>
</evidence>
<evidence type="ECO:0000256" key="11">
    <source>
        <dbReference type="ARBA" id="ARBA00023004"/>
    </source>
</evidence>
<dbReference type="InterPro" id="IPR036396">
    <property type="entry name" value="Cyt_P450_sf"/>
</dbReference>
<dbReference type="GO" id="GO:0005506">
    <property type="term" value="F:iron ion binding"/>
    <property type="evidence" value="ECO:0007669"/>
    <property type="project" value="InterPro"/>
</dbReference>
<keyword evidence="8" id="KW-0256">Endoplasmic reticulum</keyword>
<dbReference type="SUPFAM" id="SSF48264">
    <property type="entry name" value="Cytochrome P450"/>
    <property type="match status" value="1"/>
</dbReference>
<evidence type="ECO:0000256" key="3">
    <source>
        <dbReference type="ARBA" id="ARBA00004174"/>
    </source>
</evidence>
<dbReference type="GO" id="GO:0020037">
    <property type="term" value="F:heme binding"/>
    <property type="evidence" value="ECO:0007669"/>
    <property type="project" value="InterPro"/>
</dbReference>
<dbReference type="Proteomes" id="UP000694925">
    <property type="component" value="Unplaced"/>
</dbReference>
<dbReference type="Pfam" id="PF00067">
    <property type="entry name" value="p450"/>
    <property type="match status" value="1"/>
</dbReference>
<dbReference type="AlphaFoldDB" id="A0AAJ6Q9R6"/>
<accession>A0AAJ6Q9R6</accession>
<keyword evidence="6 14" id="KW-0349">Heme</keyword>
<dbReference type="PANTHER" id="PTHR24291:SF189">
    <property type="entry name" value="CYTOCHROME P450 4C3-RELATED"/>
    <property type="match status" value="1"/>
</dbReference>
<sequence length="512" mass="59620">MITTILLLVLLAICLHYYLLHFGKYGKIINLIPGPQPKLIFGNLLFFHVSLAELWKDIRKLNNQYYPISRLWGLWEAFINIRHPDDIEIVIGQSRFLHKSNTIYRIMLPWFGTGLLTSTDRKWQTRRKILTPAFHFNMLREFTDVFIQEGERLVGKLKSEGRPVVKDLKMLISEHTLNIICETAMGTSLIDKGDFQFKYRKAVHDVGNSMLYRLFRPWLCIDFVFFLTPVGMLQSRLLKILHGFTKQIIKERKEYHDKTNVRYLADLDGNANEETDDMTCSIRKKRLAMLDLLLSAHRHNLIDDEGIREEVDTFMFRGHDTTAISICFTIMLLAEHSQIQDRARTEVKEVMEASNGKLSMSDLQKLPYLEMCIKESLRLYPSVPLISRAPEEDVTLSNYLVPAHSTVSVHIYDTHRDPTFWPNPDVFDPERFTPENCRGRHPYSYIPFSAGPRNCIGQKFAMLELKATMAYLLFNFIFEPIDYLKDVILLPDLVLQTEHSLRTKFVPLQVAS</sequence>
<organism evidence="16 17">
    <name type="scientific">Ceratina calcarata</name>
    <dbReference type="NCBI Taxonomy" id="156304"/>
    <lineage>
        <taxon>Eukaryota</taxon>
        <taxon>Metazoa</taxon>
        <taxon>Ecdysozoa</taxon>
        <taxon>Arthropoda</taxon>
        <taxon>Hexapoda</taxon>
        <taxon>Insecta</taxon>
        <taxon>Pterygota</taxon>
        <taxon>Neoptera</taxon>
        <taxon>Endopterygota</taxon>
        <taxon>Hymenoptera</taxon>
        <taxon>Apocrita</taxon>
        <taxon>Aculeata</taxon>
        <taxon>Apoidea</taxon>
        <taxon>Anthophila</taxon>
        <taxon>Apidae</taxon>
        <taxon>Ceratina</taxon>
        <taxon>Zadontomerus</taxon>
    </lineage>
</organism>
<dbReference type="GeneID" id="108622758"/>
<evidence type="ECO:0000313" key="17">
    <source>
        <dbReference type="RefSeq" id="NP_001352264.1"/>
    </source>
</evidence>
<dbReference type="GO" id="GO:0004497">
    <property type="term" value="F:monooxygenase activity"/>
    <property type="evidence" value="ECO:0007669"/>
    <property type="project" value="UniProtKB-KW"/>
</dbReference>
<evidence type="ECO:0000256" key="10">
    <source>
        <dbReference type="ARBA" id="ARBA00023002"/>
    </source>
</evidence>
<dbReference type="PRINTS" id="PR00463">
    <property type="entry name" value="EP450I"/>
</dbReference>
<dbReference type="InterPro" id="IPR002401">
    <property type="entry name" value="Cyt_P450_E_grp-I"/>
</dbReference>
<feature type="binding site" description="axial binding residue" evidence="14">
    <location>
        <position position="455"/>
    </location>
    <ligand>
        <name>heme</name>
        <dbReference type="ChEBI" id="CHEBI:30413"/>
    </ligand>
    <ligandPart>
        <name>Fe</name>
        <dbReference type="ChEBI" id="CHEBI:18248"/>
    </ligandPart>
</feature>
<keyword evidence="10 15" id="KW-0560">Oxidoreductase</keyword>
<dbReference type="GO" id="GO:0016705">
    <property type="term" value="F:oxidoreductase activity, acting on paired donors, with incorporation or reduction of molecular oxygen"/>
    <property type="evidence" value="ECO:0007669"/>
    <property type="project" value="InterPro"/>
</dbReference>
<dbReference type="Gene3D" id="1.10.630.10">
    <property type="entry name" value="Cytochrome P450"/>
    <property type="match status" value="1"/>
</dbReference>
<evidence type="ECO:0000256" key="15">
    <source>
        <dbReference type="RuleBase" id="RU000461"/>
    </source>
</evidence>
<keyword evidence="11 14" id="KW-0408">Iron</keyword>
<gene>
    <name evidence="17" type="primary">LOC108622758</name>
</gene>
<protein>
    <submittedName>
        <fullName evidence="17">Cytochrome P450 4C1</fullName>
    </submittedName>
</protein>
<dbReference type="InterPro" id="IPR001128">
    <property type="entry name" value="Cyt_P450"/>
</dbReference>
<evidence type="ECO:0000313" key="16">
    <source>
        <dbReference type="Proteomes" id="UP000694925"/>
    </source>
</evidence>
<comment type="function">
    <text evidence="2">May be involved in the metabolism of insect hormones and in the breakdown of synthetic insecticides.</text>
</comment>
<dbReference type="PANTHER" id="PTHR24291">
    <property type="entry name" value="CYTOCHROME P450 FAMILY 4"/>
    <property type="match status" value="1"/>
</dbReference>
<dbReference type="InterPro" id="IPR017972">
    <property type="entry name" value="Cyt_P450_CS"/>
</dbReference>
<dbReference type="KEGG" id="ccal:108622758"/>
<evidence type="ECO:0000256" key="4">
    <source>
        <dbReference type="ARBA" id="ARBA00004406"/>
    </source>
</evidence>
<evidence type="ECO:0000256" key="2">
    <source>
        <dbReference type="ARBA" id="ARBA00003690"/>
    </source>
</evidence>
<evidence type="ECO:0000256" key="13">
    <source>
        <dbReference type="ARBA" id="ARBA00023136"/>
    </source>
</evidence>
<keyword evidence="9" id="KW-0492">Microsome</keyword>
<dbReference type="GO" id="GO:0005789">
    <property type="term" value="C:endoplasmic reticulum membrane"/>
    <property type="evidence" value="ECO:0007669"/>
    <property type="project" value="UniProtKB-SubCell"/>
</dbReference>
<evidence type="ECO:0000256" key="9">
    <source>
        <dbReference type="ARBA" id="ARBA00022848"/>
    </source>
</evidence>
<dbReference type="CDD" id="cd20628">
    <property type="entry name" value="CYP4"/>
    <property type="match status" value="1"/>
</dbReference>
<evidence type="ECO:0000256" key="8">
    <source>
        <dbReference type="ARBA" id="ARBA00022824"/>
    </source>
</evidence>
<dbReference type="PROSITE" id="PS00086">
    <property type="entry name" value="CYTOCHROME_P450"/>
    <property type="match status" value="1"/>
</dbReference>
<comment type="similarity">
    <text evidence="5 15">Belongs to the cytochrome P450 family.</text>
</comment>
<keyword evidence="13" id="KW-0472">Membrane</keyword>
<proteinExistence type="inferred from homology"/>
<name>A0AAJ6Q9R6_9HYME</name>
<evidence type="ECO:0000256" key="6">
    <source>
        <dbReference type="ARBA" id="ARBA00022617"/>
    </source>
</evidence>
<dbReference type="InterPro" id="IPR050196">
    <property type="entry name" value="Cytochrome_P450_Monoox"/>
</dbReference>
<comment type="subcellular location">
    <subcellularLocation>
        <location evidence="4">Endoplasmic reticulum membrane</location>
        <topology evidence="4">Peripheral membrane protein</topology>
    </subcellularLocation>
    <subcellularLocation>
        <location evidence="3">Microsome membrane</location>
        <topology evidence="3">Peripheral membrane protein</topology>
    </subcellularLocation>
</comment>